<keyword evidence="2" id="KW-0175">Coiled coil</keyword>
<evidence type="ECO:0000313" key="5">
    <source>
        <dbReference type="EMBL" id="CAD9667985.1"/>
    </source>
</evidence>
<evidence type="ECO:0000256" key="2">
    <source>
        <dbReference type="SAM" id="Coils"/>
    </source>
</evidence>
<gene>
    <name evidence="5" type="ORF">QSP1433_LOCUS2269</name>
    <name evidence="6" type="ORF">QSP1433_LOCUS2270</name>
</gene>
<reference evidence="5" key="1">
    <citation type="submission" date="2021-01" db="EMBL/GenBank/DDBJ databases">
        <authorList>
            <person name="Corre E."/>
            <person name="Pelletier E."/>
            <person name="Niang G."/>
            <person name="Scheremetjew M."/>
            <person name="Finn R."/>
            <person name="Kale V."/>
            <person name="Holt S."/>
            <person name="Cochrane G."/>
            <person name="Meng A."/>
            <person name="Brown T."/>
            <person name="Cohen L."/>
        </authorList>
    </citation>
    <scope>NUCLEOTIDE SEQUENCE</scope>
    <source>
        <strain evidence="5">NY070348D</strain>
    </source>
</reference>
<evidence type="ECO:0000313" key="6">
    <source>
        <dbReference type="EMBL" id="CAD9667987.1"/>
    </source>
</evidence>
<dbReference type="PANTHER" id="PTHR48014">
    <property type="entry name" value="SERINE/THREONINE-PROTEIN KINASE FRAY2"/>
    <property type="match status" value="1"/>
</dbReference>
<feature type="compositionally biased region" description="Polar residues" evidence="3">
    <location>
        <begin position="359"/>
        <end position="368"/>
    </location>
</feature>
<feature type="region of interest" description="Disordered" evidence="3">
    <location>
        <begin position="350"/>
        <end position="374"/>
    </location>
</feature>
<accession>A0A7S2RDE6</accession>
<dbReference type="SUPFAM" id="SSF56112">
    <property type="entry name" value="Protein kinase-like (PK-like)"/>
    <property type="match status" value="1"/>
</dbReference>
<sequence>MELDNLTSSLDDIYQEVRVMLLSSNPCVLKAYACFVVKRSLWLVMPLMRKGSCLRIMRVLKKAGLGEGMKEEWIATILKSALIGLEYFHKQAKVHRDIKASNLLMDSDGTVMISDFGVAGWLPNGQDRKMGERRTFVGTPCWMAPEVMEQTQPYDEKADIWSFGITALELAKGYAPYARLQPMKVLLMTIQNPPPSLKSYDDYQKSKSKFSRHFREIITLCLQKNASHRPSASTLLTKTFFKRAPATSSLVKDLLEAVPVPDTCESFTGSGQSATEKREVQKELELIQQQQKEEIEKQKMKELQQQENIEQPGKEVSKAQAVEAAIAKLESMPGSSFVKGATWVFDEDVEGEEAASPAPDQTEQQTQEAAKKSVNAAVVDDMSGFEAFASEYAKMHIKGEDGKTQAAGTPPEPPQTDGST</sequence>
<dbReference type="EMBL" id="HBHK01003852">
    <property type="protein sequence ID" value="CAD9667987.1"/>
    <property type="molecule type" value="Transcribed_RNA"/>
</dbReference>
<feature type="coiled-coil region" evidence="2">
    <location>
        <begin position="277"/>
        <end position="306"/>
    </location>
</feature>
<dbReference type="EMBL" id="HBHK01003851">
    <property type="protein sequence ID" value="CAD9667985.1"/>
    <property type="molecule type" value="Transcribed_RNA"/>
</dbReference>
<protein>
    <recommendedName>
        <fullName evidence="4">Protein kinase domain-containing protein</fullName>
    </recommendedName>
</protein>
<dbReference type="PANTHER" id="PTHR48014:SF21">
    <property type="entry name" value="SERINE_THREONINE-PROTEIN KINASE FRAY2"/>
    <property type="match status" value="1"/>
</dbReference>
<feature type="domain" description="Protein kinase" evidence="4">
    <location>
        <begin position="1"/>
        <end position="241"/>
    </location>
</feature>
<evidence type="ECO:0000256" key="1">
    <source>
        <dbReference type="ARBA" id="ARBA00008874"/>
    </source>
</evidence>
<organism evidence="5">
    <name type="scientific">Mucochytrium quahogii</name>
    <dbReference type="NCBI Taxonomy" id="96639"/>
    <lineage>
        <taxon>Eukaryota</taxon>
        <taxon>Sar</taxon>
        <taxon>Stramenopiles</taxon>
        <taxon>Bigyra</taxon>
        <taxon>Labyrinthulomycetes</taxon>
        <taxon>Thraustochytrida</taxon>
        <taxon>Thraustochytriidae</taxon>
        <taxon>Mucochytrium</taxon>
    </lineage>
</organism>
<comment type="similarity">
    <text evidence="1">Belongs to the protein kinase superfamily. STE Ser/Thr protein kinase family. STE20 subfamily.</text>
</comment>
<name>A0A7S2RDE6_9STRA</name>
<feature type="region of interest" description="Disordered" evidence="3">
    <location>
        <begin position="396"/>
        <end position="420"/>
    </location>
</feature>
<dbReference type="Gene3D" id="1.10.510.10">
    <property type="entry name" value="Transferase(Phosphotransferase) domain 1"/>
    <property type="match status" value="1"/>
</dbReference>
<dbReference type="FunFam" id="1.10.510.10:FF:000947">
    <property type="entry name" value="serine/threonine-protein kinase OSR1"/>
    <property type="match status" value="1"/>
</dbReference>
<dbReference type="SMART" id="SM00220">
    <property type="entry name" value="S_TKc"/>
    <property type="match status" value="1"/>
</dbReference>
<dbReference type="AlphaFoldDB" id="A0A7S2RDE6"/>
<evidence type="ECO:0000259" key="4">
    <source>
        <dbReference type="PROSITE" id="PS50011"/>
    </source>
</evidence>
<proteinExistence type="inferred from homology"/>
<dbReference type="PROSITE" id="PS50011">
    <property type="entry name" value="PROTEIN_KINASE_DOM"/>
    <property type="match status" value="1"/>
</dbReference>
<dbReference type="GO" id="GO:0043539">
    <property type="term" value="F:protein serine/threonine kinase activator activity"/>
    <property type="evidence" value="ECO:0007669"/>
    <property type="project" value="InterPro"/>
</dbReference>
<dbReference type="InterPro" id="IPR000719">
    <property type="entry name" value="Prot_kinase_dom"/>
</dbReference>
<dbReference type="InterPro" id="IPR047173">
    <property type="entry name" value="STRAD_A/B-like"/>
</dbReference>
<evidence type="ECO:0000256" key="3">
    <source>
        <dbReference type="SAM" id="MobiDB-lite"/>
    </source>
</evidence>
<dbReference type="GO" id="GO:0004672">
    <property type="term" value="F:protein kinase activity"/>
    <property type="evidence" value="ECO:0007669"/>
    <property type="project" value="InterPro"/>
</dbReference>
<dbReference type="Pfam" id="PF00069">
    <property type="entry name" value="Pkinase"/>
    <property type="match status" value="1"/>
</dbReference>
<dbReference type="Gene3D" id="3.30.200.20">
    <property type="entry name" value="Phosphorylase Kinase, domain 1"/>
    <property type="match status" value="1"/>
</dbReference>
<dbReference type="GO" id="GO:0005524">
    <property type="term" value="F:ATP binding"/>
    <property type="evidence" value="ECO:0007669"/>
    <property type="project" value="InterPro"/>
</dbReference>
<dbReference type="InterPro" id="IPR011009">
    <property type="entry name" value="Kinase-like_dom_sf"/>
</dbReference>